<keyword evidence="7" id="KW-0851">Voltage-gated channel</keyword>
<dbReference type="Gene3D" id="1.10.287.70">
    <property type="match status" value="1"/>
</dbReference>
<dbReference type="SUPFAM" id="SSF81324">
    <property type="entry name" value="Voltage-gated potassium channels"/>
    <property type="match status" value="1"/>
</dbReference>
<dbReference type="GO" id="GO:0005891">
    <property type="term" value="C:voltage-gated calcium channel complex"/>
    <property type="evidence" value="ECO:0007669"/>
    <property type="project" value="TreeGrafter"/>
</dbReference>
<evidence type="ECO:0000256" key="13">
    <source>
        <dbReference type="SAM" id="Coils"/>
    </source>
</evidence>
<feature type="transmembrane region" description="Helical" evidence="15">
    <location>
        <begin position="587"/>
        <end position="612"/>
    </location>
</feature>
<dbReference type="PANTHER" id="PTHR45628">
    <property type="entry name" value="VOLTAGE-DEPENDENT CALCIUM CHANNEL TYPE A SUBUNIT ALPHA-1"/>
    <property type="match status" value="1"/>
</dbReference>
<evidence type="ECO:0000256" key="11">
    <source>
        <dbReference type="ARBA" id="ARBA00023180"/>
    </source>
</evidence>
<dbReference type="EMBL" id="CAJNIZ010046239">
    <property type="protein sequence ID" value="CAE7743592.1"/>
    <property type="molecule type" value="Genomic_DNA"/>
</dbReference>
<feature type="domain" description="Ion transport" evidence="16">
    <location>
        <begin position="378"/>
        <end position="615"/>
    </location>
</feature>
<dbReference type="Gene3D" id="1.20.120.350">
    <property type="entry name" value="Voltage-gated potassium channels. Chain C"/>
    <property type="match status" value="1"/>
</dbReference>
<dbReference type="PANTHER" id="PTHR45628:SF7">
    <property type="entry name" value="VOLTAGE-DEPENDENT CALCIUM CHANNEL TYPE A SUBUNIT ALPHA-1"/>
    <property type="match status" value="1"/>
</dbReference>
<name>A0A812XVJ2_SYMPI</name>
<accession>A0A812XVJ2</accession>
<gene>
    <name evidence="17" type="ORF">SPIL2461_LOCUS21429</name>
</gene>
<keyword evidence="2" id="KW-0813">Transport</keyword>
<evidence type="ECO:0000256" key="1">
    <source>
        <dbReference type="ARBA" id="ARBA00004141"/>
    </source>
</evidence>
<sequence>MAGSKDSQLSPIANSSRRNIAWHDVLEICKKGFANKMSSMSQEILSEVRLEVDQSATALRKDVAGMLEQRERTGNEKLANLEAKMETVVDWAKCGYVDFSKFDFTPVLDEIRSSETLHTESTRAISQRLDESFVLISSTLEKLSSQAEEKDTKVEKLRERVQASEELLQQVSETLQSSSRDLSEKVGQFQEQTGTRNKELASKLGFVADRLHHPLRIDDKELREQVQKLAEAQAADTNTMLGEIGKIQQAMNLDFVKTVQGSGGEEWSASLPAVAVAMEATIHSMPPDMLKLASMVGEERSVEDQTEWRMLMCTTGKEVRGTLENKKKNTLKPSKTASGFTDADALKKKARQALMKPPYNVMDFYHETGFFQRIARSTAFDWLSLFMVLLNAGWIAVDADLNSAAVITNASPPFILVENLFCTYFFGEVFIRFMAFAEKKRCLRDSWFVFDSMLVFTMVVETWIMPIIVLGFNLDLANALDLSTLRMFRMVKLLRLSRMAKLLRAVPELTIIMKGIILATRSVVVFFALWMMIIYVFALVLRQLTEGQTVGMQYFSNVPQSVNNLLLYGILPDQREIVTTLGDAGAWMWPLILCFFLLCSITIMYMLVGVLVDVIRVISTTEKEGLTVAYLASEIRDKMESLNYNPEEPLTQFEFQKLLLEPEIAVILSGEGVDVIALVDSLDMIYEDLAKNGKDGLDFAAALDLLLNMRGGNAATVKDVKEQLRLTKSLVKSTQWTLMEKMTSEFANVLAQLKELREEALQRDGREADEDVEYEEASTLCWCDWVVSLAQDCFDGQAAVEEPQWRIPVCLLGEAVIAGRVSGSGVLKAFAKSMPRRSEPILRQGNGPKLPTISDRETSWFDASGWHHVSFPTPYARDVRTRHKVLPRLLAKLVGPLAWDEAPSTPRALREALPDFSERLSKPKPSQQSKQRAASDVRDGRDGRWSACSTQILSAQALATVRFERRPTMPPSTQKPSTAPARLLSMERLAALAEPKRRRSKFERTNSFVKEPAAPATSMKRPKPRQTSPQRQDSSLPERSLSHENKHAKGKPSVPAKNEKSGKGSDGRAKEACPNLTKDQHQLEAQTHAHGNSVTFSKT</sequence>
<keyword evidence="4" id="KW-0107">Calcium channel</keyword>
<dbReference type="GO" id="GO:0098703">
    <property type="term" value="P:calcium ion import across plasma membrane"/>
    <property type="evidence" value="ECO:0007669"/>
    <property type="project" value="TreeGrafter"/>
</dbReference>
<evidence type="ECO:0000256" key="7">
    <source>
        <dbReference type="ARBA" id="ARBA00022882"/>
    </source>
</evidence>
<evidence type="ECO:0000313" key="18">
    <source>
        <dbReference type="Proteomes" id="UP000649617"/>
    </source>
</evidence>
<evidence type="ECO:0000256" key="9">
    <source>
        <dbReference type="ARBA" id="ARBA00023065"/>
    </source>
</evidence>
<evidence type="ECO:0000256" key="6">
    <source>
        <dbReference type="ARBA" id="ARBA00022837"/>
    </source>
</evidence>
<keyword evidence="18" id="KW-1185">Reference proteome</keyword>
<dbReference type="GO" id="GO:0008331">
    <property type="term" value="F:high voltage-gated calcium channel activity"/>
    <property type="evidence" value="ECO:0007669"/>
    <property type="project" value="TreeGrafter"/>
</dbReference>
<organism evidence="17 18">
    <name type="scientific">Symbiodinium pilosum</name>
    <name type="common">Dinoflagellate</name>
    <dbReference type="NCBI Taxonomy" id="2952"/>
    <lineage>
        <taxon>Eukaryota</taxon>
        <taxon>Sar</taxon>
        <taxon>Alveolata</taxon>
        <taxon>Dinophyceae</taxon>
        <taxon>Suessiales</taxon>
        <taxon>Symbiodiniaceae</taxon>
        <taxon>Symbiodinium</taxon>
    </lineage>
</organism>
<keyword evidence="3" id="KW-0109">Calcium transport</keyword>
<evidence type="ECO:0000256" key="5">
    <source>
        <dbReference type="ARBA" id="ARBA00022692"/>
    </source>
</evidence>
<feature type="compositionally biased region" description="Basic and acidic residues" evidence="14">
    <location>
        <begin position="933"/>
        <end position="943"/>
    </location>
</feature>
<evidence type="ECO:0000256" key="14">
    <source>
        <dbReference type="SAM" id="MobiDB-lite"/>
    </source>
</evidence>
<comment type="caution">
    <text evidence="17">The sequence shown here is derived from an EMBL/GenBank/DDBJ whole genome shotgun (WGS) entry which is preliminary data.</text>
</comment>
<evidence type="ECO:0000256" key="12">
    <source>
        <dbReference type="ARBA" id="ARBA00023303"/>
    </source>
</evidence>
<keyword evidence="6" id="KW-0106">Calcium</keyword>
<feature type="transmembrane region" description="Helical" evidence="15">
    <location>
        <begin position="379"/>
        <end position="397"/>
    </location>
</feature>
<feature type="compositionally biased region" description="Basic and acidic residues" evidence="14">
    <location>
        <begin position="1057"/>
        <end position="1071"/>
    </location>
</feature>
<dbReference type="OrthoDB" id="421976at2759"/>
<protein>
    <recommendedName>
        <fullName evidence="16">Ion transport domain-containing protein</fullName>
    </recommendedName>
</protein>
<keyword evidence="10 15" id="KW-0472">Membrane</keyword>
<feature type="non-terminal residue" evidence="17">
    <location>
        <position position="1"/>
    </location>
</feature>
<feature type="region of interest" description="Disordered" evidence="14">
    <location>
        <begin position="992"/>
        <end position="1099"/>
    </location>
</feature>
<feature type="compositionally biased region" description="Polar residues" evidence="14">
    <location>
        <begin position="1025"/>
        <end position="1037"/>
    </location>
</feature>
<keyword evidence="5 15" id="KW-0812">Transmembrane</keyword>
<feature type="transmembrane region" description="Helical" evidence="15">
    <location>
        <begin position="417"/>
        <end position="435"/>
    </location>
</feature>
<evidence type="ECO:0000256" key="4">
    <source>
        <dbReference type="ARBA" id="ARBA00022673"/>
    </source>
</evidence>
<feature type="region of interest" description="Disordered" evidence="14">
    <location>
        <begin position="917"/>
        <end position="943"/>
    </location>
</feature>
<dbReference type="Pfam" id="PF00520">
    <property type="entry name" value="Ion_trans"/>
    <property type="match status" value="1"/>
</dbReference>
<keyword evidence="9" id="KW-0406">Ion transport</keyword>
<evidence type="ECO:0000256" key="8">
    <source>
        <dbReference type="ARBA" id="ARBA00022989"/>
    </source>
</evidence>
<dbReference type="InterPro" id="IPR050599">
    <property type="entry name" value="VDCC_alpha-1_subunit"/>
</dbReference>
<keyword evidence="11" id="KW-0325">Glycoprotein</keyword>
<comment type="subcellular location">
    <subcellularLocation>
        <location evidence="1">Membrane</location>
        <topology evidence="1">Multi-pass membrane protein</topology>
    </subcellularLocation>
</comment>
<dbReference type="InterPro" id="IPR005821">
    <property type="entry name" value="Ion_trans_dom"/>
</dbReference>
<evidence type="ECO:0000256" key="2">
    <source>
        <dbReference type="ARBA" id="ARBA00022448"/>
    </source>
</evidence>
<evidence type="ECO:0000259" key="16">
    <source>
        <dbReference type="Pfam" id="PF00520"/>
    </source>
</evidence>
<dbReference type="Proteomes" id="UP000649617">
    <property type="component" value="Unassembled WGS sequence"/>
</dbReference>
<feature type="transmembrane region" description="Helical" evidence="15">
    <location>
        <begin position="447"/>
        <end position="470"/>
    </location>
</feature>
<keyword evidence="13" id="KW-0175">Coiled coil</keyword>
<evidence type="ECO:0000313" key="17">
    <source>
        <dbReference type="EMBL" id="CAE7743592.1"/>
    </source>
</evidence>
<feature type="coiled-coil region" evidence="13">
    <location>
        <begin position="140"/>
        <end position="174"/>
    </location>
</feature>
<evidence type="ECO:0000256" key="15">
    <source>
        <dbReference type="SAM" id="Phobius"/>
    </source>
</evidence>
<dbReference type="InterPro" id="IPR027359">
    <property type="entry name" value="Volt_channel_dom_sf"/>
</dbReference>
<keyword evidence="12" id="KW-0407">Ion channel</keyword>
<proteinExistence type="predicted"/>
<evidence type="ECO:0000256" key="3">
    <source>
        <dbReference type="ARBA" id="ARBA00022568"/>
    </source>
</evidence>
<keyword evidence="8 15" id="KW-1133">Transmembrane helix</keyword>
<feature type="region of interest" description="Disordered" evidence="14">
    <location>
        <begin position="964"/>
        <end position="983"/>
    </location>
</feature>
<feature type="transmembrane region" description="Helical" evidence="15">
    <location>
        <begin position="515"/>
        <end position="538"/>
    </location>
</feature>
<feature type="compositionally biased region" description="Polar residues" evidence="14">
    <location>
        <begin position="1083"/>
        <end position="1099"/>
    </location>
</feature>
<evidence type="ECO:0000256" key="10">
    <source>
        <dbReference type="ARBA" id="ARBA00023136"/>
    </source>
</evidence>
<dbReference type="AlphaFoldDB" id="A0A812XVJ2"/>
<reference evidence="17" key="1">
    <citation type="submission" date="2021-02" db="EMBL/GenBank/DDBJ databases">
        <authorList>
            <person name="Dougan E. K."/>
            <person name="Rhodes N."/>
            <person name="Thang M."/>
            <person name="Chan C."/>
        </authorList>
    </citation>
    <scope>NUCLEOTIDE SEQUENCE</scope>
</reference>